<dbReference type="PANTHER" id="PTHR28288">
    <property type="entry name" value="PROTEASE B INHIBITOR 2"/>
    <property type="match status" value="1"/>
</dbReference>
<dbReference type="OrthoDB" id="5518345at2759"/>
<feature type="region of interest" description="Disordered" evidence="2">
    <location>
        <begin position="60"/>
        <end position="82"/>
    </location>
</feature>
<reference evidence="3 4" key="1">
    <citation type="journal article" date="2013" name="Plant Cell">
        <title>The transition from a phytopathogenic smut ancestor to an anamorphic biocontrol agent deciphered by comparative whole-genome analysis.</title>
        <authorList>
            <person name="Lefebvre F."/>
            <person name="Joly D.L."/>
            <person name="Labbe C."/>
            <person name="Teichmann B."/>
            <person name="Linning R."/>
            <person name="Belzile F."/>
            <person name="Bakkeren G."/>
            <person name="Belanger R.R."/>
        </authorList>
    </citation>
    <scope>NUCLEOTIDE SEQUENCE [LARGE SCALE GENOMIC DNA]</scope>
    <source>
        <strain evidence="3 4">PF-1</strain>
    </source>
</reference>
<protein>
    <submittedName>
        <fullName evidence="3">Uncharacterized protein</fullName>
    </submittedName>
</protein>
<feature type="compositionally biased region" description="Basic and acidic residues" evidence="2">
    <location>
        <begin position="66"/>
        <end position="82"/>
    </location>
</feature>
<name>A0A061HAF8_9BASI</name>
<gene>
    <name evidence="3" type="ORF">PFL1_04694</name>
</gene>
<dbReference type="GO" id="GO:0042144">
    <property type="term" value="P:vacuole fusion, non-autophagic"/>
    <property type="evidence" value="ECO:0007669"/>
    <property type="project" value="TreeGrafter"/>
</dbReference>
<evidence type="ECO:0000256" key="2">
    <source>
        <dbReference type="SAM" id="MobiDB-lite"/>
    </source>
</evidence>
<dbReference type="Gene3D" id="3.30.70.80">
    <property type="entry name" value="Peptidase S8 propeptide/proteinase inhibitor I9"/>
    <property type="match status" value="1"/>
</dbReference>
<feature type="region of interest" description="Disordered" evidence="2">
    <location>
        <begin position="13"/>
        <end position="35"/>
    </location>
</feature>
<dbReference type="GO" id="GO:0004866">
    <property type="term" value="F:endopeptidase inhibitor activity"/>
    <property type="evidence" value="ECO:0007669"/>
    <property type="project" value="TreeGrafter"/>
</dbReference>
<comment type="similarity">
    <text evidence="1">Belongs to the protease inhibitor I9 family.</text>
</comment>
<evidence type="ECO:0000256" key="1">
    <source>
        <dbReference type="ARBA" id="ARBA00038069"/>
    </source>
</evidence>
<dbReference type="FunFam" id="3.30.70.80:FF:000005">
    <property type="entry name" value="Proteinase inhibitor I2B"/>
    <property type="match status" value="1"/>
</dbReference>
<dbReference type="PANTHER" id="PTHR28288:SF2">
    <property type="entry name" value="PROTEASE B INHIBITOR 2"/>
    <property type="match status" value="1"/>
</dbReference>
<dbReference type="SUPFAM" id="SSF54897">
    <property type="entry name" value="Protease propeptides/inhibitors"/>
    <property type="match status" value="1"/>
</dbReference>
<dbReference type="RefSeq" id="XP_007880414.1">
    <property type="nucleotide sequence ID" value="XM_007882223.1"/>
</dbReference>
<dbReference type="InterPro" id="IPR037045">
    <property type="entry name" value="S8pro/Inhibitor_I9_sf"/>
</dbReference>
<sequence length="82" mass="9048">MSEHKPFMVVFKEGAPQSAIDEQKQRIESQGGKIKQTFDSPIIRGFSATIPDAIASELTTQSTGGGHEHIEYLEPDSEVRTM</sequence>
<evidence type="ECO:0000313" key="3">
    <source>
        <dbReference type="EMBL" id="EPQ27556.1"/>
    </source>
</evidence>
<proteinExistence type="inferred from homology"/>
<dbReference type="GeneID" id="19318795"/>
<dbReference type="AlphaFoldDB" id="A0A061HAF8"/>
<evidence type="ECO:0000313" key="4">
    <source>
        <dbReference type="Proteomes" id="UP000053664"/>
    </source>
</evidence>
<dbReference type="KEGG" id="pfp:PFL1_04694"/>
<organism evidence="3 4">
    <name type="scientific">Pseudozyma flocculosa PF-1</name>
    <dbReference type="NCBI Taxonomy" id="1277687"/>
    <lineage>
        <taxon>Eukaryota</taxon>
        <taxon>Fungi</taxon>
        <taxon>Dikarya</taxon>
        <taxon>Basidiomycota</taxon>
        <taxon>Ustilaginomycotina</taxon>
        <taxon>Ustilaginomycetes</taxon>
        <taxon>Ustilaginales</taxon>
        <taxon>Ustilaginaceae</taxon>
        <taxon>Pseudozyma</taxon>
    </lineage>
</organism>
<dbReference type="EMBL" id="KE361638">
    <property type="protein sequence ID" value="EPQ27556.1"/>
    <property type="molecule type" value="Genomic_DNA"/>
</dbReference>
<dbReference type="eggNOG" id="ENOG502SBW1">
    <property type="taxonomic scope" value="Eukaryota"/>
</dbReference>
<dbReference type="InterPro" id="IPR052471">
    <property type="entry name" value="PBI_I9"/>
</dbReference>
<dbReference type="Proteomes" id="UP000053664">
    <property type="component" value="Unassembled WGS sequence"/>
</dbReference>
<dbReference type="HOGENOM" id="CLU_156026_2_1_1"/>
<accession>A0A061HAF8</accession>